<accession>A0A830CAQ0</accession>
<gene>
    <name evidence="1" type="ORF">PHJA_001770700</name>
</gene>
<evidence type="ECO:0000313" key="1">
    <source>
        <dbReference type="EMBL" id="GFP96266.1"/>
    </source>
</evidence>
<keyword evidence="2" id="KW-1185">Reference proteome</keyword>
<dbReference type="Proteomes" id="UP000653305">
    <property type="component" value="Unassembled WGS sequence"/>
</dbReference>
<keyword evidence="1" id="KW-0808">Transferase</keyword>
<organism evidence="1 2">
    <name type="scientific">Phtheirospermum japonicum</name>
    <dbReference type="NCBI Taxonomy" id="374723"/>
    <lineage>
        <taxon>Eukaryota</taxon>
        <taxon>Viridiplantae</taxon>
        <taxon>Streptophyta</taxon>
        <taxon>Embryophyta</taxon>
        <taxon>Tracheophyta</taxon>
        <taxon>Spermatophyta</taxon>
        <taxon>Magnoliopsida</taxon>
        <taxon>eudicotyledons</taxon>
        <taxon>Gunneridae</taxon>
        <taxon>Pentapetalae</taxon>
        <taxon>asterids</taxon>
        <taxon>lamiids</taxon>
        <taxon>Lamiales</taxon>
        <taxon>Orobanchaceae</taxon>
        <taxon>Orobanchaceae incertae sedis</taxon>
        <taxon>Phtheirospermum</taxon>
    </lineage>
</organism>
<dbReference type="GO" id="GO:0016301">
    <property type="term" value="F:kinase activity"/>
    <property type="evidence" value="ECO:0007669"/>
    <property type="project" value="UniProtKB-KW"/>
</dbReference>
<reference evidence="1" key="1">
    <citation type="submission" date="2020-07" db="EMBL/GenBank/DDBJ databases">
        <title>Ethylene signaling mediates host invasion by parasitic plants.</title>
        <authorList>
            <person name="Yoshida S."/>
        </authorList>
    </citation>
    <scope>NUCLEOTIDE SEQUENCE</scope>
    <source>
        <strain evidence="1">Okayama</strain>
    </source>
</reference>
<protein>
    <submittedName>
        <fullName evidence="1">Probable receptor-like protein kinase at5g39020</fullName>
    </submittedName>
</protein>
<dbReference type="AlphaFoldDB" id="A0A830CAQ0"/>
<keyword evidence="1" id="KW-0675">Receptor</keyword>
<keyword evidence="1" id="KW-0418">Kinase</keyword>
<dbReference type="EMBL" id="BMAC01000429">
    <property type="protein sequence ID" value="GFP96266.1"/>
    <property type="molecule type" value="Genomic_DNA"/>
</dbReference>
<sequence>MALTEACGIEEKDRVKAERMGMVSLWYAQDWPESRPPMSVVVKMLEGGVEIMAPPKPFHYLFSLGTDVLKPASNFSDYTTSFSDSEGANSYWYKETTPTMAKYEITVAGL</sequence>
<name>A0A830CAQ0_9LAMI</name>
<evidence type="ECO:0000313" key="2">
    <source>
        <dbReference type="Proteomes" id="UP000653305"/>
    </source>
</evidence>
<dbReference type="OrthoDB" id="4062651at2759"/>
<comment type="caution">
    <text evidence="1">The sequence shown here is derived from an EMBL/GenBank/DDBJ whole genome shotgun (WGS) entry which is preliminary data.</text>
</comment>
<proteinExistence type="predicted"/>